<keyword evidence="4" id="KW-1185">Reference proteome</keyword>
<feature type="domain" description="DUF11" evidence="2">
    <location>
        <begin position="100"/>
        <end position="213"/>
    </location>
</feature>
<proteinExistence type="predicted"/>
<evidence type="ECO:0000256" key="1">
    <source>
        <dbReference type="SAM" id="SignalP"/>
    </source>
</evidence>
<accession>A0ABW9J953</accession>
<dbReference type="InterPro" id="IPR001434">
    <property type="entry name" value="OmcB-like_DUF11"/>
</dbReference>
<dbReference type="Proteomes" id="UP001517247">
    <property type="component" value="Unassembled WGS sequence"/>
</dbReference>
<name>A0ABW9J953_9SPHI</name>
<dbReference type="InterPro" id="IPR013783">
    <property type="entry name" value="Ig-like_fold"/>
</dbReference>
<feature type="signal peptide" evidence="1">
    <location>
        <begin position="1"/>
        <end position="21"/>
    </location>
</feature>
<dbReference type="Pfam" id="PF01345">
    <property type="entry name" value="DUF11"/>
    <property type="match status" value="1"/>
</dbReference>
<organism evidence="3 4">
    <name type="scientific">Pedobacter ureilyticus</name>
    <dbReference type="NCBI Taxonomy" id="1393051"/>
    <lineage>
        <taxon>Bacteria</taxon>
        <taxon>Pseudomonadati</taxon>
        <taxon>Bacteroidota</taxon>
        <taxon>Sphingobacteriia</taxon>
        <taxon>Sphingobacteriales</taxon>
        <taxon>Sphingobacteriaceae</taxon>
        <taxon>Pedobacter</taxon>
    </lineage>
</organism>
<dbReference type="EMBL" id="SSHJ02000007">
    <property type="protein sequence ID" value="MFN0256609.1"/>
    <property type="molecule type" value="Genomic_DNA"/>
</dbReference>
<evidence type="ECO:0000259" key="2">
    <source>
        <dbReference type="Pfam" id="PF01345"/>
    </source>
</evidence>
<sequence>MVLRRLIYVVVLLLQVLIANAQQNPNEIVVKSGAPVTLRVNNPDGNFTYQWYRAGRAMPGETRPVLIVTVTGEYQVLAINQGNCASDLSDVFSVRFINSDLQVVKKSEAKHVGPNETFEYYITARNNGNSDNRDIVVTDRLPTTLRFMGVDRSAAVYEEGVITWNIPSLAVGQEEMLTVKVQGKVEGYVVNTASIQSNGDLPDLVPENNTSTDTKRIIGNIKVPNVITPNGDGKNDVLKVDGIELYKENTIAIFNRWGNEVFRSQGGYQNNWDGNGLSEGTYFYVLKLVSRDGVSSSKTGYITLLRDK</sequence>
<dbReference type="Gene3D" id="2.60.40.10">
    <property type="entry name" value="Immunoglobulins"/>
    <property type="match status" value="2"/>
</dbReference>
<dbReference type="NCBIfam" id="TIGR04131">
    <property type="entry name" value="Bac_Flav_CTERM"/>
    <property type="match status" value="1"/>
</dbReference>
<evidence type="ECO:0000313" key="3">
    <source>
        <dbReference type="EMBL" id="MFN0256609.1"/>
    </source>
</evidence>
<protein>
    <submittedName>
        <fullName evidence="3">Gliding motility-associated C-terminal domain-containing protein</fullName>
    </submittedName>
</protein>
<keyword evidence="1" id="KW-0732">Signal</keyword>
<dbReference type="Pfam" id="PF13585">
    <property type="entry name" value="CHU_C"/>
    <property type="match status" value="1"/>
</dbReference>
<evidence type="ECO:0000313" key="4">
    <source>
        <dbReference type="Proteomes" id="UP001517247"/>
    </source>
</evidence>
<gene>
    <name evidence="3" type="ORF">E6A44_013555</name>
</gene>
<dbReference type="RefSeq" id="WP_138723703.1">
    <property type="nucleotide sequence ID" value="NZ_SSHJ02000007.1"/>
</dbReference>
<dbReference type="NCBIfam" id="TIGR01451">
    <property type="entry name" value="B_ant_repeat"/>
    <property type="match status" value="1"/>
</dbReference>
<reference evidence="3 4" key="1">
    <citation type="submission" date="2024-12" db="EMBL/GenBank/DDBJ databases">
        <authorList>
            <person name="Hu S."/>
        </authorList>
    </citation>
    <scope>NUCLEOTIDE SEQUENCE [LARGE SCALE GENOMIC DNA]</scope>
    <source>
        <strain evidence="3 4">THG-T11</strain>
    </source>
</reference>
<comment type="caution">
    <text evidence="3">The sequence shown here is derived from an EMBL/GenBank/DDBJ whole genome shotgun (WGS) entry which is preliminary data.</text>
</comment>
<dbReference type="InterPro" id="IPR047589">
    <property type="entry name" value="DUF11_rpt"/>
</dbReference>
<feature type="chain" id="PRO_5046521039" evidence="1">
    <location>
        <begin position="22"/>
        <end position="308"/>
    </location>
</feature>
<dbReference type="InterPro" id="IPR026341">
    <property type="entry name" value="T9SS_type_B"/>
</dbReference>